<dbReference type="InterPro" id="IPR058852">
    <property type="entry name" value="HTH_77"/>
</dbReference>
<dbReference type="Pfam" id="PF03704">
    <property type="entry name" value="BTAD"/>
    <property type="match status" value="1"/>
</dbReference>
<comment type="similarity">
    <text evidence="1">Belongs to the AfsR/DnrI/RedD regulatory family.</text>
</comment>
<accession>A0ABT9RLC5</accession>
<dbReference type="PANTHER" id="PTHR47691">
    <property type="entry name" value="REGULATOR-RELATED"/>
    <property type="match status" value="1"/>
</dbReference>
<dbReference type="Pfam" id="PF25872">
    <property type="entry name" value="HTH_77"/>
    <property type="match status" value="1"/>
</dbReference>
<dbReference type="InterPro" id="IPR016032">
    <property type="entry name" value="Sig_transdc_resp-reg_C-effctor"/>
</dbReference>
<sequence>MRFGVLGPLLVETTGGEPVTVPETKVRALLADLLIHGGRPVSADRLAEDLWGRELPANPAAALQNKVWHLRRALESAEPGGRDLVVSGPAGYLLRAVPDDVGRFTALTGQARDHDDPHTRVRLLADALGLWRGPAYADFGDEEFVRAAVQRLEESRLAALEEQAEARLALGEHGMLIGELGDLVARHPLRERLRAAHLLALYRAGRQADALAGYTEFRSRLAEELGLDPGPELAALHQAILRQDPSLTSAPARPAPRTNLPAPLTELIGRDGAVISVRTLLEGNRLVTLTGPGGVGKTRLAIAAAHQAAAAYPDGVWLAELAAGGDPAESLMTVLGIREEGPASPPAERLAEALGAKRLLLVLDNCEHVIDAAAALSERLLRGAPGLRILATSQEPLDIQGETLWSVPPLALPVSGWRSDAVDLFVARAAAAAPGSTLGDDDAEAVALICRRLDGIPLALELAAARVRALGVHELLARLDDRFRLLTSGRRGAPARQRTLRAMIDWSWSLADGPEQTVLRRLAVHADGCTLEAAEAVCADPGLDVVDLLARLVDRSLVLVTGDGRYRLLESVAAYCLERLGEAGELGAVRERHAAYYLTLAGRAAPHLRGPGQREWLARLDAEGANLRLALKHAPSGTALRLVNALAWYWLLRGRLTEARRSFDTVLAEAPAGAERVKAVTWQAALAMLAGEGSDLVAAGRAALRLHDDLDDPAALAEAQWLLAHVQRGIGDPAAVEDLAARALDGFRDLGDRWGVAAALSTLASKALTRGDLTALRQHGEQSMALFRELGDRWGRLRAGESLSVLAEITGDYGQAARLRREGLRMAEELGLWGEVSWRLSGLGRLALLSGDHDGAREFHERARRLAAEQANRPAEEFAEMGLALGARRQGRLDAAEAHLRRWLGWMRQLEGNPGTALALAELGFVAEQRGDAGTALALHSEGHAIARATGDPRAIALALEGLAGAHSLAGDHEHAARLLDDAAAARRSAGAPLPPAERGDVDRIAARIHAALGERRRDTR</sequence>
<dbReference type="CDD" id="cd15831">
    <property type="entry name" value="BTAD"/>
    <property type="match status" value="1"/>
</dbReference>
<name>A0ABT9RLC5_9ACTN</name>
<dbReference type="PANTHER" id="PTHR47691:SF3">
    <property type="entry name" value="HTH-TYPE TRANSCRIPTIONAL REGULATOR RV0890C-RELATED"/>
    <property type="match status" value="1"/>
</dbReference>
<dbReference type="Gene3D" id="3.40.50.300">
    <property type="entry name" value="P-loop containing nucleotide triphosphate hydrolases"/>
    <property type="match status" value="1"/>
</dbReference>
<dbReference type="EMBL" id="JAUSRB010000002">
    <property type="protein sequence ID" value="MDP9869647.1"/>
    <property type="molecule type" value="Genomic_DNA"/>
</dbReference>
<evidence type="ECO:0000313" key="6">
    <source>
        <dbReference type="Proteomes" id="UP001230426"/>
    </source>
</evidence>
<evidence type="ECO:0000256" key="2">
    <source>
        <dbReference type="ARBA" id="ARBA00023125"/>
    </source>
</evidence>
<dbReference type="SUPFAM" id="SSF48452">
    <property type="entry name" value="TPR-like"/>
    <property type="match status" value="3"/>
</dbReference>
<dbReference type="RefSeq" id="WP_306873805.1">
    <property type="nucleotide sequence ID" value="NZ_JAUSRB010000002.1"/>
</dbReference>
<evidence type="ECO:0000256" key="3">
    <source>
        <dbReference type="PROSITE-ProRule" id="PRU01091"/>
    </source>
</evidence>
<dbReference type="SMART" id="SM01043">
    <property type="entry name" value="BTAD"/>
    <property type="match status" value="1"/>
</dbReference>
<dbReference type="InterPro" id="IPR027417">
    <property type="entry name" value="P-loop_NTPase"/>
</dbReference>
<gene>
    <name evidence="5" type="ORF">J2S55_008913</name>
</gene>
<dbReference type="PRINTS" id="PR00364">
    <property type="entry name" value="DISEASERSIST"/>
</dbReference>
<dbReference type="InterPro" id="IPR011990">
    <property type="entry name" value="TPR-like_helical_dom_sf"/>
</dbReference>
<comment type="caution">
    <text evidence="5">The sequence shown here is derived from an EMBL/GenBank/DDBJ whole genome shotgun (WGS) entry which is preliminary data.</text>
</comment>
<dbReference type="SMART" id="SM00862">
    <property type="entry name" value="Trans_reg_C"/>
    <property type="match status" value="1"/>
</dbReference>
<feature type="domain" description="OmpR/PhoB-type" evidence="4">
    <location>
        <begin position="1"/>
        <end position="96"/>
    </location>
</feature>
<proteinExistence type="inferred from homology"/>
<dbReference type="InterPro" id="IPR005158">
    <property type="entry name" value="BTAD"/>
</dbReference>
<dbReference type="SUPFAM" id="SSF46894">
    <property type="entry name" value="C-terminal effector domain of the bipartite response regulators"/>
    <property type="match status" value="1"/>
</dbReference>
<reference evidence="5 6" key="1">
    <citation type="submission" date="2023-07" db="EMBL/GenBank/DDBJ databases">
        <title>Sequencing the genomes of 1000 actinobacteria strains.</title>
        <authorList>
            <person name="Klenk H.-P."/>
        </authorList>
    </citation>
    <scope>NUCLEOTIDE SEQUENCE [LARGE SCALE GENOMIC DNA]</scope>
    <source>
        <strain evidence="5 6">DSM 44109</strain>
    </source>
</reference>
<dbReference type="InterPro" id="IPR036388">
    <property type="entry name" value="WH-like_DNA-bd_sf"/>
</dbReference>
<organism evidence="5 6">
    <name type="scientific">Streptosporangium brasiliense</name>
    <dbReference type="NCBI Taxonomy" id="47480"/>
    <lineage>
        <taxon>Bacteria</taxon>
        <taxon>Bacillati</taxon>
        <taxon>Actinomycetota</taxon>
        <taxon>Actinomycetes</taxon>
        <taxon>Streptosporangiales</taxon>
        <taxon>Streptosporangiaceae</taxon>
        <taxon>Streptosporangium</taxon>
    </lineage>
</organism>
<dbReference type="InterPro" id="IPR001867">
    <property type="entry name" value="OmpR/PhoB-type_DNA-bd"/>
</dbReference>
<dbReference type="PROSITE" id="PS51755">
    <property type="entry name" value="OMPR_PHOB"/>
    <property type="match status" value="1"/>
</dbReference>
<evidence type="ECO:0000256" key="1">
    <source>
        <dbReference type="ARBA" id="ARBA00005820"/>
    </source>
</evidence>
<evidence type="ECO:0000313" key="5">
    <source>
        <dbReference type="EMBL" id="MDP9869647.1"/>
    </source>
</evidence>
<keyword evidence="6" id="KW-1185">Reference proteome</keyword>
<feature type="DNA-binding region" description="OmpR/PhoB-type" evidence="3">
    <location>
        <begin position="1"/>
        <end position="96"/>
    </location>
</feature>
<dbReference type="Gene3D" id="1.25.40.10">
    <property type="entry name" value="Tetratricopeptide repeat domain"/>
    <property type="match status" value="3"/>
</dbReference>
<protein>
    <submittedName>
        <fullName evidence="5">ATPase/DNA-binding SARP family transcriptional activator</fullName>
    </submittedName>
</protein>
<dbReference type="SUPFAM" id="SSF52540">
    <property type="entry name" value="P-loop containing nucleoside triphosphate hydrolases"/>
    <property type="match status" value="1"/>
</dbReference>
<dbReference type="Proteomes" id="UP001230426">
    <property type="component" value="Unassembled WGS sequence"/>
</dbReference>
<evidence type="ECO:0000259" key="4">
    <source>
        <dbReference type="PROSITE" id="PS51755"/>
    </source>
</evidence>
<dbReference type="Gene3D" id="1.10.10.10">
    <property type="entry name" value="Winged helix-like DNA-binding domain superfamily/Winged helix DNA-binding domain"/>
    <property type="match status" value="1"/>
</dbReference>
<keyword evidence="2 3" id="KW-0238">DNA-binding</keyword>